<reference evidence="4" key="1">
    <citation type="submission" date="2020-05" db="EMBL/GenBank/DDBJ databases">
        <authorList>
            <person name="Chiriac C."/>
            <person name="Salcher M."/>
            <person name="Ghai R."/>
            <person name="Kavagutti S V."/>
        </authorList>
    </citation>
    <scope>NUCLEOTIDE SEQUENCE</scope>
</reference>
<dbReference type="PANTHER" id="PTHR10434:SF55">
    <property type="entry name" value="POSSIBLE ACYLTRANSFERASE"/>
    <property type="match status" value="1"/>
</dbReference>
<dbReference type="Pfam" id="PF01553">
    <property type="entry name" value="Acyltransferase"/>
    <property type="match status" value="1"/>
</dbReference>
<proteinExistence type="predicted"/>
<dbReference type="CDD" id="cd07989">
    <property type="entry name" value="LPLAT_AGPAT-like"/>
    <property type="match status" value="1"/>
</dbReference>
<feature type="domain" description="Phospholipid/glycerol acyltransferase" evidence="3">
    <location>
        <begin position="61"/>
        <end position="176"/>
    </location>
</feature>
<dbReference type="InterPro" id="IPR002123">
    <property type="entry name" value="Plipid/glycerol_acylTrfase"/>
</dbReference>
<dbReference type="SMART" id="SM00563">
    <property type="entry name" value="PlsC"/>
    <property type="match status" value="1"/>
</dbReference>
<dbReference type="GO" id="GO:0006654">
    <property type="term" value="P:phosphatidic acid biosynthetic process"/>
    <property type="evidence" value="ECO:0007669"/>
    <property type="project" value="TreeGrafter"/>
</dbReference>
<evidence type="ECO:0000256" key="2">
    <source>
        <dbReference type="ARBA" id="ARBA00023315"/>
    </source>
</evidence>
<keyword evidence="1" id="KW-0808">Transferase</keyword>
<keyword evidence="2" id="KW-0012">Acyltransferase</keyword>
<evidence type="ECO:0000313" key="4">
    <source>
        <dbReference type="EMBL" id="CAB4967452.1"/>
    </source>
</evidence>
<dbReference type="AlphaFoldDB" id="A0A6J7LJU5"/>
<accession>A0A6J7LJU5</accession>
<evidence type="ECO:0000256" key="1">
    <source>
        <dbReference type="ARBA" id="ARBA00022679"/>
    </source>
</evidence>
<dbReference type="GO" id="GO:0003841">
    <property type="term" value="F:1-acylglycerol-3-phosphate O-acyltransferase activity"/>
    <property type="evidence" value="ECO:0007669"/>
    <property type="project" value="TreeGrafter"/>
</dbReference>
<organism evidence="4">
    <name type="scientific">freshwater metagenome</name>
    <dbReference type="NCBI Taxonomy" id="449393"/>
    <lineage>
        <taxon>unclassified sequences</taxon>
        <taxon>metagenomes</taxon>
        <taxon>ecological metagenomes</taxon>
    </lineage>
</organism>
<dbReference type="PANTHER" id="PTHR10434">
    <property type="entry name" value="1-ACYL-SN-GLYCEROL-3-PHOSPHATE ACYLTRANSFERASE"/>
    <property type="match status" value="1"/>
</dbReference>
<dbReference type="SUPFAM" id="SSF69593">
    <property type="entry name" value="Glycerol-3-phosphate (1)-acyltransferase"/>
    <property type="match status" value="1"/>
</dbReference>
<dbReference type="GO" id="GO:0005886">
    <property type="term" value="C:plasma membrane"/>
    <property type="evidence" value="ECO:0007669"/>
    <property type="project" value="TreeGrafter"/>
</dbReference>
<name>A0A6J7LJU5_9ZZZZ</name>
<protein>
    <submittedName>
        <fullName evidence="4">Unannotated protein</fullName>
    </submittedName>
</protein>
<dbReference type="EMBL" id="CAFBNE010000141">
    <property type="protein sequence ID" value="CAB4967452.1"/>
    <property type="molecule type" value="Genomic_DNA"/>
</dbReference>
<sequence length="279" mass="30635">MTGIRGIRTDHCLDVTPADSLARMAELVYRPVIFTAKALFAGLGIRFDIVGLDRIPPVGGAIIAINHTSYLDFALAGLPAEYAGHRLVRFMAKDAIFRHPVGGPLMRGMKHIPVDREAGSQAFRDAVREAKAGELIGVFPEATMSRSFEVKDIKNGAVRMAIAANVPLIPMIVFGGHRILGYDRKDFSRGKTVAMTLGEPMHPKRGDDAEALTVELRSRMADLLDQTLDRYPAPKAGEDPWWLPKRRGGTAPTLEEAEAIEERIRAERAARREGDGYPV</sequence>
<evidence type="ECO:0000259" key="3">
    <source>
        <dbReference type="SMART" id="SM00563"/>
    </source>
</evidence>
<gene>
    <name evidence="4" type="ORF">UFOPK3772_02965</name>
</gene>